<evidence type="ECO:0000256" key="2">
    <source>
        <dbReference type="ARBA" id="ARBA00023054"/>
    </source>
</evidence>
<keyword evidence="2 3" id="KW-0175">Coiled coil</keyword>
<organism evidence="4 5">
    <name type="scientific">Dulcicalothrix desertica PCC 7102</name>
    <dbReference type="NCBI Taxonomy" id="232991"/>
    <lineage>
        <taxon>Bacteria</taxon>
        <taxon>Bacillati</taxon>
        <taxon>Cyanobacteriota</taxon>
        <taxon>Cyanophyceae</taxon>
        <taxon>Nostocales</taxon>
        <taxon>Calotrichaceae</taxon>
        <taxon>Dulcicalothrix</taxon>
    </lineage>
</organism>
<comment type="caution">
    <text evidence="4">The sequence shown here is derived from an EMBL/GenBank/DDBJ whole genome shotgun (WGS) entry which is preliminary data.</text>
</comment>
<dbReference type="Gene3D" id="2.40.30.170">
    <property type="match status" value="1"/>
</dbReference>
<dbReference type="EMBL" id="RSCL01000015">
    <property type="protein sequence ID" value="RUT02831.1"/>
    <property type="molecule type" value="Genomic_DNA"/>
</dbReference>
<proteinExistence type="predicted"/>
<dbReference type="InterPro" id="IPR014315">
    <property type="entry name" value="ABC_heterocyst_DevB"/>
</dbReference>
<comment type="subcellular location">
    <subcellularLocation>
        <location evidence="1">Cell envelope</location>
    </subcellularLocation>
</comment>
<dbReference type="Proteomes" id="UP000271624">
    <property type="component" value="Unassembled WGS sequence"/>
</dbReference>
<dbReference type="Gene3D" id="1.10.287.470">
    <property type="entry name" value="Helix hairpin bin"/>
    <property type="match status" value="1"/>
</dbReference>
<dbReference type="NCBIfam" id="TIGR02971">
    <property type="entry name" value="heterocyst_DevB"/>
    <property type="match status" value="1"/>
</dbReference>
<keyword evidence="5" id="KW-1185">Reference proteome</keyword>
<gene>
    <name evidence="4" type="ORF">DSM106972_057510</name>
</gene>
<name>A0A433V9Q2_9CYAN</name>
<dbReference type="Gene3D" id="2.40.50.100">
    <property type="match status" value="1"/>
</dbReference>
<dbReference type="GO" id="GO:0030313">
    <property type="term" value="C:cell envelope"/>
    <property type="evidence" value="ECO:0007669"/>
    <property type="project" value="UniProtKB-SubCell"/>
</dbReference>
<evidence type="ECO:0000313" key="5">
    <source>
        <dbReference type="Proteomes" id="UP000271624"/>
    </source>
</evidence>
<dbReference type="InterPro" id="IPR050465">
    <property type="entry name" value="UPF0194_transport"/>
</dbReference>
<protein>
    <submittedName>
        <fullName evidence="4">DevB secretion protein</fullName>
    </submittedName>
</protein>
<dbReference type="AlphaFoldDB" id="A0A433V9Q2"/>
<dbReference type="PANTHER" id="PTHR32347:SF27">
    <property type="entry name" value="RND EFFLUX PUMP MEMBRANE FUSION PROTEIN BARREL-SANDWICH DOMAIN-CONTAINING PROTEIN"/>
    <property type="match status" value="1"/>
</dbReference>
<evidence type="ECO:0000313" key="4">
    <source>
        <dbReference type="EMBL" id="RUT02831.1"/>
    </source>
</evidence>
<dbReference type="PANTHER" id="PTHR32347">
    <property type="entry name" value="EFFLUX SYSTEM COMPONENT YKNX-RELATED"/>
    <property type="match status" value="1"/>
</dbReference>
<evidence type="ECO:0000256" key="3">
    <source>
        <dbReference type="SAM" id="Coils"/>
    </source>
</evidence>
<reference evidence="4" key="2">
    <citation type="journal article" date="2019" name="Genome Biol. Evol.">
        <title>Day and night: Metabolic profiles and evolutionary relationships of six axenic non-marine cyanobacteria.</title>
        <authorList>
            <person name="Will S.E."/>
            <person name="Henke P."/>
            <person name="Boedeker C."/>
            <person name="Huang S."/>
            <person name="Brinkmann H."/>
            <person name="Rohde M."/>
            <person name="Jarek M."/>
            <person name="Friedl T."/>
            <person name="Seufert S."/>
            <person name="Schumacher M."/>
            <person name="Overmann J."/>
            <person name="Neumann-Schaal M."/>
            <person name="Petersen J."/>
        </authorList>
    </citation>
    <scope>NUCLEOTIDE SEQUENCE [LARGE SCALE GENOMIC DNA]</scope>
    <source>
        <strain evidence="4">PCC 7102</strain>
    </source>
</reference>
<accession>A0A433V9Q2</accession>
<dbReference type="SUPFAM" id="SSF111369">
    <property type="entry name" value="HlyD-like secretion proteins"/>
    <property type="match status" value="2"/>
</dbReference>
<sequence>MRLGIAKDSILSKPNWRQLVILGTVVSIAGGVLVTRNFKSQPDVTKAPQVEIPQIKTVTALGRIEPKGEVIKVSAPASTQGSRLENLLVQEGEKVKAGQVIAVLDNRDKLQAAYQKAKEAVLVSQANLAKVKAGAKVGEIDAQKSEIARVQAQSLGEERAQRETVARLEAQWEGDKAAQQATVRRLEAELSNASAELNRYYQLYSYGAISQSMYDSKRLPTQTLTQQLSEAKANLERTTRTGRKQIQEAKVVLARIKSTSSKQVSSAQATLEKIAEVRPVDVMAANAEVRQAVAAKKEAKANYEQAYIKAPQDGVIFKINSRAGEKVSDNGVVELGQVSQMRVVAEVYQTNIRKVKLGQNVRISSNSLGSELQGKVNWIGWQVQRQNIINSDPSENIDSRVIEVHIQLDEKSSQEAAKFTNLQVKAAIEL</sequence>
<reference evidence="4" key="1">
    <citation type="submission" date="2018-12" db="EMBL/GenBank/DDBJ databases">
        <authorList>
            <person name="Will S."/>
            <person name="Neumann-Schaal M."/>
            <person name="Henke P."/>
        </authorList>
    </citation>
    <scope>NUCLEOTIDE SEQUENCE</scope>
    <source>
        <strain evidence="4">PCC 7102</strain>
    </source>
</reference>
<feature type="coiled-coil region" evidence="3">
    <location>
        <begin position="176"/>
        <end position="241"/>
    </location>
</feature>
<dbReference type="OrthoDB" id="556614at2"/>
<evidence type="ECO:0000256" key="1">
    <source>
        <dbReference type="ARBA" id="ARBA00004196"/>
    </source>
</evidence>
<dbReference type="RefSeq" id="WP_127084010.1">
    <property type="nucleotide sequence ID" value="NZ_RSCL01000015.1"/>
</dbReference>